<dbReference type="Proteomes" id="UP000684084">
    <property type="component" value="Unassembled WGS sequence"/>
</dbReference>
<evidence type="ECO:0000313" key="2">
    <source>
        <dbReference type="EMBL" id="CAB5370994.1"/>
    </source>
</evidence>
<feature type="transmembrane region" description="Helical" evidence="1">
    <location>
        <begin position="320"/>
        <end position="337"/>
    </location>
</feature>
<keyword evidence="1" id="KW-0812">Transmembrane</keyword>
<dbReference type="AlphaFoldDB" id="A0A916E9S1"/>
<gene>
    <name evidence="2" type="ORF">CHRIB12_LOCUS12914</name>
</gene>
<feature type="transmembrane region" description="Helical" evidence="1">
    <location>
        <begin position="261"/>
        <end position="283"/>
    </location>
</feature>
<accession>A0A916E9S1</accession>
<evidence type="ECO:0000256" key="1">
    <source>
        <dbReference type="SAM" id="Phobius"/>
    </source>
</evidence>
<evidence type="ECO:0000313" key="3">
    <source>
        <dbReference type="Proteomes" id="UP000684084"/>
    </source>
</evidence>
<feature type="transmembrane region" description="Helical" evidence="1">
    <location>
        <begin position="295"/>
        <end position="314"/>
    </location>
</feature>
<keyword evidence="1" id="KW-0472">Membrane</keyword>
<feature type="transmembrane region" description="Helical" evidence="1">
    <location>
        <begin position="196"/>
        <end position="218"/>
    </location>
</feature>
<dbReference type="EMBL" id="CAGKOT010000028">
    <property type="protein sequence ID" value="CAB5370994.1"/>
    <property type="molecule type" value="Genomic_DNA"/>
</dbReference>
<feature type="transmembrane region" description="Helical" evidence="1">
    <location>
        <begin position="230"/>
        <end position="249"/>
    </location>
</feature>
<reference evidence="2" key="1">
    <citation type="submission" date="2020-05" db="EMBL/GenBank/DDBJ databases">
        <authorList>
            <person name="Rincon C."/>
            <person name="Sanders R I."/>
            <person name="Robbins C."/>
            <person name="Chaturvedi A."/>
        </authorList>
    </citation>
    <scope>NUCLEOTIDE SEQUENCE</scope>
    <source>
        <strain evidence="2">CHB12</strain>
    </source>
</reference>
<proteinExistence type="predicted"/>
<name>A0A916E9S1_9GLOM</name>
<protein>
    <submittedName>
        <fullName evidence="2">Uncharacterized protein</fullName>
    </submittedName>
</protein>
<dbReference type="VEuPathDB" id="FungiDB:RhiirFUN_005114"/>
<keyword evidence="1" id="KW-1133">Transmembrane helix</keyword>
<feature type="transmembrane region" description="Helical" evidence="1">
    <location>
        <begin position="6"/>
        <end position="24"/>
    </location>
</feature>
<sequence>MSKSCLIKIIIISLAIFFGVFFGVNYPEIKRSKYTPTICQSQSSKTITKYCCDIDCTCEKAPSGLPKCETLVPQTLSLSPIGCSQNSTLCPKSGSDALCYVAYDECYNHKCLYCKYVKQQKCQMNCDTCYDIILNVMYNVGQQNKNSTYTQNFKSIDDANKFLNDHGPNNIFWCFYNPSSITEIILNRYFTGWRWVVFALSALPLFVCLITLTNLALYNYIKNDTLRFSVVFFIWIGIIIPLVILLNVWKYGLVSKGNLKVLMVFILILVVIGTLPIMIKFLIACEFTRQQIISLSFIGLIIPLIVYVPIILYVPSSKKPLVYILNIQLLLVILTIISKRIGLKDLIIKNIMYL</sequence>
<dbReference type="OrthoDB" id="2378254at2759"/>
<comment type="caution">
    <text evidence="2">The sequence shown here is derived from an EMBL/GenBank/DDBJ whole genome shotgun (WGS) entry which is preliminary data.</text>
</comment>
<organism evidence="2 3">
    <name type="scientific">Rhizophagus irregularis</name>
    <dbReference type="NCBI Taxonomy" id="588596"/>
    <lineage>
        <taxon>Eukaryota</taxon>
        <taxon>Fungi</taxon>
        <taxon>Fungi incertae sedis</taxon>
        <taxon>Mucoromycota</taxon>
        <taxon>Glomeromycotina</taxon>
        <taxon>Glomeromycetes</taxon>
        <taxon>Glomerales</taxon>
        <taxon>Glomeraceae</taxon>
        <taxon>Rhizophagus</taxon>
    </lineage>
</organism>